<feature type="coiled-coil region" evidence="1">
    <location>
        <begin position="38"/>
        <end position="65"/>
    </location>
</feature>
<dbReference type="AlphaFoldDB" id="A0A4Y4CW26"/>
<dbReference type="Gene3D" id="3.30.450.40">
    <property type="match status" value="1"/>
</dbReference>
<sequence length="216" mass="24244">MKASDVIQFLQANPAFFDDNSTLLTELTVTHPHTGQAISLTERQLIAMRERIAQLENKFAELLEFGEENDAIGDKVHRFCVSLLEAEDFESIRQAIYTHLQEDFAVPHVAFRVWNSVLSRGGPEFLPVGEEVRYFTGDMVQPYCGAPAVHEANAWFGPASRLIRSVALVPLRREDKTFGLLALGSEDPERFYPEMGTLYVSRLGEMISAALVRQLG</sequence>
<dbReference type="PANTHER" id="PTHR38765">
    <property type="entry name" value="DUF484 DOMAIN-CONTAINING PROTEIN"/>
    <property type="match status" value="1"/>
</dbReference>
<keyword evidence="3" id="KW-1185">Reference proteome</keyword>
<accession>A0A4Y4CW26</accession>
<dbReference type="InterPro" id="IPR007435">
    <property type="entry name" value="DUF484"/>
</dbReference>
<gene>
    <name evidence="2" type="ORF">ZRA01_20320</name>
</gene>
<dbReference type="RefSeq" id="WP_141351816.1">
    <property type="nucleotide sequence ID" value="NZ_BJNV01000031.1"/>
</dbReference>
<dbReference type="Pfam" id="PF04340">
    <property type="entry name" value="DUF484"/>
    <property type="match status" value="1"/>
</dbReference>
<organism evidence="2 3">
    <name type="scientific">Zoogloea ramigera</name>
    <dbReference type="NCBI Taxonomy" id="350"/>
    <lineage>
        <taxon>Bacteria</taxon>
        <taxon>Pseudomonadati</taxon>
        <taxon>Pseudomonadota</taxon>
        <taxon>Betaproteobacteria</taxon>
        <taxon>Rhodocyclales</taxon>
        <taxon>Zoogloeaceae</taxon>
        <taxon>Zoogloea</taxon>
    </lineage>
</organism>
<proteinExistence type="predicted"/>
<evidence type="ECO:0000256" key="1">
    <source>
        <dbReference type="SAM" id="Coils"/>
    </source>
</evidence>
<dbReference type="PANTHER" id="PTHR38765:SF1">
    <property type="entry name" value="DUF484 DOMAIN-CONTAINING PROTEIN"/>
    <property type="match status" value="1"/>
</dbReference>
<name>A0A4Y4CW26_ZOORA</name>
<protein>
    <recommendedName>
        <fullName evidence="4">DUF484 domain-containing protein</fullName>
    </recommendedName>
</protein>
<evidence type="ECO:0008006" key="4">
    <source>
        <dbReference type="Google" id="ProtNLM"/>
    </source>
</evidence>
<reference evidence="2 3" key="1">
    <citation type="submission" date="2019-06" db="EMBL/GenBank/DDBJ databases">
        <title>Whole genome shotgun sequence of Zoogloea ramigera NBRC 15342.</title>
        <authorList>
            <person name="Hosoyama A."/>
            <person name="Uohara A."/>
            <person name="Ohji S."/>
            <person name="Ichikawa N."/>
        </authorList>
    </citation>
    <scope>NUCLEOTIDE SEQUENCE [LARGE SCALE GENOMIC DNA]</scope>
    <source>
        <strain evidence="2 3">NBRC 15342</strain>
    </source>
</reference>
<comment type="caution">
    <text evidence="2">The sequence shown here is derived from an EMBL/GenBank/DDBJ whole genome shotgun (WGS) entry which is preliminary data.</text>
</comment>
<evidence type="ECO:0000313" key="3">
    <source>
        <dbReference type="Proteomes" id="UP000318422"/>
    </source>
</evidence>
<dbReference type="SUPFAM" id="SSF55781">
    <property type="entry name" value="GAF domain-like"/>
    <property type="match status" value="1"/>
</dbReference>
<dbReference type="EMBL" id="BJNV01000031">
    <property type="protein sequence ID" value="GEC95959.1"/>
    <property type="molecule type" value="Genomic_DNA"/>
</dbReference>
<dbReference type="OrthoDB" id="8525200at2"/>
<dbReference type="InterPro" id="IPR029016">
    <property type="entry name" value="GAF-like_dom_sf"/>
</dbReference>
<keyword evidence="1" id="KW-0175">Coiled coil</keyword>
<dbReference type="Proteomes" id="UP000318422">
    <property type="component" value="Unassembled WGS sequence"/>
</dbReference>
<evidence type="ECO:0000313" key="2">
    <source>
        <dbReference type="EMBL" id="GEC95959.1"/>
    </source>
</evidence>